<organism evidence="1 2">
    <name type="scientific">Photobacterium damselae subsp. damselae</name>
    <name type="common">Listonella damsela</name>
    <dbReference type="NCBI Taxonomy" id="85581"/>
    <lineage>
        <taxon>Bacteria</taxon>
        <taxon>Pseudomonadati</taxon>
        <taxon>Pseudomonadota</taxon>
        <taxon>Gammaproteobacteria</taxon>
        <taxon>Vibrionales</taxon>
        <taxon>Vibrionaceae</taxon>
        <taxon>Photobacterium</taxon>
    </lineage>
</organism>
<dbReference type="Proteomes" id="UP000533429">
    <property type="component" value="Unassembled WGS sequence"/>
</dbReference>
<dbReference type="AlphaFoldDB" id="A0A850QMW2"/>
<comment type="caution">
    <text evidence="1">The sequence shown here is derived from an EMBL/GenBank/DDBJ whole genome shotgun (WGS) entry which is preliminary data.</text>
</comment>
<sequence>MNSKQIKIMAEHLGLPRIAVTGLIAYFIDQCELDTCANLSCVTIELMKKWIHNIKREIDYFNNLCDKNNFRLTA</sequence>
<dbReference type="RefSeq" id="WP_109376099.1">
    <property type="nucleotide sequence ID" value="NZ_VANF01000148.1"/>
</dbReference>
<accession>A0A850QMW2</accession>
<dbReference type="EMBL" id="JABXOR010000326">
    <property type="protein sequence ID" value="NVO99611.1"/>
    <property type="molecule type" value="Genomic_DNA"/>
</dbReference>
<proteinExistence type="predicted"/>
<gene>
    <name evidence="1" type="ORF">HWA77_05240</name>
</gene>
<reference evidence="1 2" key="1">
    <citation type="submission" date="2020-06" db="EMBL/GenBank/DDBJ databases">
        <title>Photobacterium damselae subsp. damselae comparative genomics.</title>
        <authorList>
            <person name="Osorio C.R."/>
        </authorList>
    </citation>
    <scope>NUCLEOTIDE SEQUENCE [LARGE SCALE GENOMIC DNA]</scope>
    <source>
        <strain evidence="1 2">TW250/03</strain>
    </source>
</reference>
<evidence type="ECO:0000313" key="2">
    <source>
        <dbReference type="Proteomes" id="UP000533429"/>
    </source>
</evidence>
<name>A0A850QMW2_PHODD</name>
<evidence type="ECO:0000313" key="1">
    <source>
        <dbReference type="EMBL" id="NVO99611.1"/>
    </source>
</evidence>
<protein>
    <submittedName>
        <fullName evidence="1">Uncharacterized protein</fullName>
    </submittedName>
</protein>